<comment type="caution">
    <text evidence="1">The sequence shown here is derived from an EMBL/GenBank/DDBJ whole genome shotgun (WGS) entry which is preliminary data.</text>
</comment>
<dbReference type="GeneID" id="57375312"/>
<dbReference type="AlphaFoldDB" id="A0A1V2JT12"/>
<protein>
    <submittedName>
        <fullName evidence="1">Uncharacterized protein</fullName>
    </submittedName>
</protein>
<dbReference type="EMBL" id="MNPV01000001">
    <property type="protein sequence ID" value="ONH48314.1"/>
    <property type="molecule type" value="Genomic_DNA"/>
</dbReference>
<evidence type="ECO:0000313" key="2">
    <source>
        <dbReference type="Proteomes" id="UP000188559"/>
    </source>
</evidence>
<name>A0A1V2JT12_PSEAZ</name>
<proteinExistence type="predicted"/>
<keyword evidence="2" id="KW-1185">Reference proteome</keyword>
<sequence length="92" mass="10174">MYESLKDPTAIAAANLYFDDLIALADPAAALPHLQPQVKDFRFEALNHAGMLRTQNQLRGFLWGLMVAGALTAEQMNAMSQRLDSGRANVWL</sequence>
<dbReference type="Proteomes" id="UP000188559">
    <property type="component" value="Unassembled WGS sequence"/>
</dbReference>
<accession>A0A1V2JT12</accession>
<organism evidence="1 2">
    <name type="scientific">Pseudomonas azotoformans</name>
    <dbReference type="NCBI Taxonomy" id="47878"/>
    <lineage>
        <taxon>Bacteria</taxon>
        <taxon>Pseudomonadati</taxon>
        <taxon>Pseudomonadota</taxon>
        <taxon>Gammaproteobacteria</taxon>
        <taxon>Pseudomonadales</taxon>
        <taxon>Pseudomonadaceae</taxon>
        <taxon>Pseudomonas</taxon>
    </lineage>
</organism>
<dbReference type="OrthoDB" id="7030409at2"/>
<gene>
    <name evidence="1" type="ORF">BLL37_02840</name>
</gene>
<dbReference type="RefSeq" id="WP_071493908.1">
    <property type="nucleotide sequence ID" value="NZ_LT629702.1"/>
</dbReference>
<evidence type="ECO:0000313" key="1">
    <source>
        <dbReference type="EMBL" id="ONH48314.1"/>
    </source>
</evidence>
<reference evidence="1 2" key="1">
    <citation type="submission" date="2016-10" db="EMBL/GenBank/DDBJ databases">
        <title>Pseudomonas lactis sp. nov. and Pseudomonas paralactis sp. nov., isolated from bovine raw milk.</title>
        <authorList>
            <person name="Von Neubeck M."/>
            <person name="Huptas C."/>
            <person name="Glueck C."/>
            <person name="Krewinkel M."/>
            <person name="Stoeckel M."/>
            <person name="Stressler T."/>
            <person name="Fischer L."/>
            <person name="Hinrichs J."/>
            <person name="Scherer S."/>
            <person name="Wenning M."/>
        </authorList>
    </citation>
    <scope>NUCLEOTIDE SEQUENCE [LARGE SCALE GENOMIC DNA]</scope>
    <source>
        <strain evidence="1 2">DSM 18862</strain>
    </source>
</reference>